<dbReference type="PANTHER" id="PTHR11647:SF1">
    <property type="entry name" value="COLLAPSIN RESPONSE MEDIATOR PROTEIN"/>
    <property type="match status" value="1"/>
</dbReference>
<dbReference type="GO" id="GO:0016812">
    <property type="term" value="F:hydrolase activity, acting on carbon-nitrogen (but not peptide) bonds, in cyclic amides"/>
    <property type="evidence" value="ECO:0007669"/>
    <property type="project" value="TreeGrafter"/>
</dbReference>
<name>A0A5N0THW2_9GAMM</name>
<organism evidence="3 4">
    <name type="scientific">Marinihelvus fidelis</name>
    <dbReference type="NCBI Taxonomy" id="2613842"/>
    <lineage>
        <taxon>Bacteria</taxon>
        <taxon>Pseudomonadati</taxon>
        <taxon>Pseudomonadota</taxon>
        <taxon>Gammaproteobacteria</taxon>
        <taxon>Chromatiales</taxon>
        <taxon>Wenzhouxiangellaceae</taxon>
        <taxon>Marinihelvus</taxon>
    </lineage>
</organism>
<evidence type="ECO:0000313" key="3">
    <source>
        <dbReference type="EMBL" id="KAA9134191.1"/>
    </source>
</evidence>
<sequence>MSHHNHHKERSVPHTPRQLPLLSSLVAVSLFALAACGKQEPVEQAATPAPPQFDLLISGGTVYDGHGGEPYSADIAVEGDRIVAIGSDLGSAESTIDATGLAVAPGFINMLSWATESLIEDGKSQSDIRQGVTLEVMGEGWTMGPINESMREEALKQQWDIKYDIPWTTFGGYFEFLEEKGISPNVASFVGATTIRIHELGYEDRAPTPEELDRMRQLVRDAMEEGAMGVGSSLIYAPAFYADTAELIALSEVAAEYGGRYISHMRSEGAKFLEALEELITISREAGLGAEVYHLKAAGIDNHAKMDQAINMIEAARAEGLDITADMYNYTAGATGLDASMPPWVQEGGDAQWIERLKDPEIRAKMHEEITTPSDEWENLYLAAGGAEGLILIGFKNPELKPLTGKTLAEVAQMRGTDPIDTMMDLVIEDESRVGTVYFIMSEENVKKKIALPWMAFGSDAESSAPEGVFLLSSTHPRAYGNVARLLGKYVREEQVITLPEAIRRLTTFPAANLKITDRGALEEGYFADIVVFDPATIADHATFAEPQQYATGVRDVLVNGVPVLRDGEHTGATPGRFIRGPGYDAD</sequence>
<feature type="domain" description="Amidohydrolase 3" evidence="2">
    <location>
        <begin position="95"/>
        <end position="564"/>
    </location>
</feature>
<dbReference type="InterPro" id="IPR032466">
    <property type="entry name" value="Metal_Hydrolase"/>
</dbReference>
<dbReference type="InterPro" id="IPR050378">
    <property type="entry name" value="Metallo-dep_Hydrolases_sf"/>
</dbReference>
<reference evidence="3 4" key="1">
    <citation type="submission" date="2019-09" db="EMBL/GenBank/DDBJ databases">
        <title>Wenzhouxiangella sp. Genome sequencing and assembly.</title>
        <authorList>
            <person name="Zhang R."/>
        </authorList>
    </citation>
    <scope>NUCLEOTIDE SEQUENCE [LARGE SCALE GENOMIC DNA]</scope>
    <source>
        <strain evidence="3 4">W260</strain>
    </source>
</reference>
<evidence type="ECO:0000259" key="2">
    <source>
        <dbReference type="Pfam" id="PF07969"/>
    </source>
</evidence>
<dbReference type="SUPFAM" id="SSF51338">
    <property type="entry name" value="Composite domain of metallo-dependent hydrolases"/>
    <property type="match status" value="1"/>
</dbReference>
<dbReference type="SUPFAM" id="SSF51556">
    <property type="entry name" value="Metallo-dependent hydrolases"/>
    <property type="match status" value="1"/>
</dbReference>
<dbReference type="Gene3D" id="3.30.1490.130">
    <property type="entry name" value="D-aminoacylase. Domain 3"/>
    <property type="match status" value="1"/>
</dbReference>
<gene>
    <name evidence="3" type="ORF">F3N42_01205</name>
</gene>
<proteinExistence type="predicted"/>
<evidence type="ECO:0000313" key="4">
    <source>
        <dbReference type="Proteomes" id="UP000325372"/>
    </source>
</evidence>
<feature type="chain" id="PRO_5024444250" evidence="1">
    <location>
        <begin position="35"/>
        <end position="587"/>
    </location>
</feature>
<protein>
    <submittedName>
        <fullName evidence="3">D-aminoacylase</fullName>
    </submittedName>
</protein>
<dbReference type="GO" id="GO:0016811">
    <property type="term" value="F:hydrolase activity, acting on carbon-nitrogen (but not peptide) bonds, in linear amides"/>
    <property type="evidence" value="ECO:0007669"/>
    <property type="project" value="InterPro"/>
</dbReference>
<dbReference type="Proteomes" id="UP000325372">
    <property type="component" value="Unassembled WGS sequence"/>
</dbReference>
<dbReference type="EMBL" id="VYXP01000001">
    <property type="protein sequence ID" value="KAA9134191.1"/>
    <property type="molecule type" value="Genomic_DNA"/>
</dbReference>
<dbReference type="InterPro" id="IPR023100">
    <property type="entry name" value="D-aminoacylase_insert_dom_sf"/>
</dbReference>
<accession>A0A5N0THW2</accession>
<dbReference type="Gene3D" id="3.20.20.140">
    <property type="entry name" value="Metal-dependent hydrolases"/>
    <property type="match status" value="2"/>
</dbReference>
<dbReference type="CDD" id="cd01297">
    <property type="entry name" value="D-aminoacylase"/>
    <property type="match status" value="1"/>
</dbReference>
<comment type="caution">
    <text evidence="3">The sequence shown here is derived from an EMBL/GenBank/DDBJ whole genome shotgun (WGS) entry which is preliminary data.</text>
</comment>
<dbReference type="InterPro" id="IPR013108">
    <property type="entry name" value="Amidohydro_3"/>
</dbReference>
<feature type="signal peptide" evidence="1">
    <location>
        <begin position="1"/>
        <end position="34"/>
    </location>
</feature>
<keyword evidence="1" id="KW-0732">Signal</keyword>
<dbReference type="GO" id="GO:0005829">
    <property type="term" value="C:cytosol"/>
    <property type="evidence" value="ECO:0007669"/>
    <property type="project" value="TreeGrafter"/>
</dbReference>
<dbReference type="PANTHER" id="PTHR11647">
    <property type="entry name" value="HYDRANTOINASE/DIHYDROPYRIMIDINASE FAMILY MEMBER"/>
    <property type="match status" value="1"/>
</dbReference>
<dbReference type="RefSeq" id="WP_150862555.1">
    <property type="nucleotide sequence ID" value="NZ_VYXP01000001.1"/>
</dbReference>
<dbReference type="InterPro" id="IPR011059">
    <property type="entry name" value="Metal-dep_hydrolase_composite"/>
</dbReference>
<dbReference type="AlphaFoldDB" id="A0A5N0THW2"/>
<evidence type="ECO:0000256" key="1">
    <source>
        <dbReference type="SAM" id="SignalP"/>
    </source>
</evidence>
<keyword evidence="4" id="KW-1185">Reference proteome</keyword>
<dbReference type="Gene3D" id="2.30.40.10">
    <property type="entry name" value="Urease, subunit C, domain 1"/>
    <property type="match status" value="2"/>
</dbReference>
<dbReference type="Pfam" id="PF07969">
    <property type="entry name" value="Amidohydro_3"/>
    <property type="match status" value="1"/>
</dbReference>